<evidence type="ECO:0000313" key="2">
    <source>
        <dbReference type="EMBL" id="SEK82295.1"/>
    </source>
</evidence>
<evidence type="ECO:0000259" key="1">
    <source>
        <dbReference type="Pfam" id="PF04986"/>
    </source>
</evidence>
<accession>A0A1H7K8R0</accession>
<protein>
    <submittedName>
        <fullName evidence="2">Putative transposase</fullName>
    </submittedName>
</protein>
<keyword evidence="3" id="KW-1185">Reference proteome</keyword>
<name>A0A1H7K8R0_9GAMM</name>
<sequence length="103" mass="10974">MVASLRQASDSGELSRVTRPGEVDYLLDELMQVPWNVYTKACLNYSATVVDYLGRYTHRIAISNQRVLGVDNGGVHFTAAGGPAEASGITEYGSGALPLSTVP</sequence>
<dbReference type="OrthoDB" id="6979325at2"/>
<dbReference type="GO" id="GO:0003677">
    <property type="term" value="F:DNA binding"/>
    <property type="evidence" value="ECO:0007669"/>
    <property type="project" value="InterPro"/>
</dbReference>
<dbReference type="InterPro" id="IPR007069">
    <property type="entry name" value="Transposase_32"/>
</dbReference>
<reference evidence="3" key="1">
    <citation type="submission" date="2016-10" db="EMBL/GenBank/DDBJ databases">
        <authorList>
            <person name="Varghese N."/>
            <person name="Submissions S."/>
        </authorList>
    </citation>
    <scope>NUCLEOTIDE SEQUENCE [LARGE SCALE GENOMIC DNA]</scope>
    <source>
        <strain evidence="3">DSM 241</strain>
    </source>
</reference>
<dbReference type="Proteomes" id="UP000199256">
    <property type="component" value="Unassembled WGS sequence"/>
</dbReference>
<gene>
    <name evidence="2" type="ORF">SAMN05444515_105150</name>
</gene>
<evidence type="ECO:0000313" key="3">
    <source>
        <dbReference type="Proteomes" id="UP000199256"/>
    </source>
</evidence>
<dbReference type="EMBL" id="FOAA01000005">
    <property type="protein sequence ID" value="SEK82295.1"/>
    <property type="molecule type" value="Genomic_DNA"/>
</dbReference>
<dbReference type="AlphaFoldDB" id="A0A1H7K8R0"/>
<dbReference type="Pfam" id="PF04986">
    <property type="entry name" value="Y2_Tnp"/>
    <property type="match status" value="1"/>
</dbReference>
<dbReference type="STRING" id="1396821.SAMN05444515_105150"/>
<dbReference type="GO" id="GO:0004803">
    <property type="term" value="F:transposase activity"/>
    <property type="evidence" value="ECO:0007669"/>
    <property type="project" value="InterPro"/>
</dbReference>
<dbReference type="GO" id="GO:0006313">
    <property type="term" value="P:DNA transposition"/>
    <property type="evidence" value="ECO:0007669"/>
    <property type="project" value="InterPro"/>
</dbReference>
<feature type="domain" description="Transposase IS801/IS1294" evidence="1">
    <location>
        <begin position="2"/>
        <end position="79"/>
    </location>
</feature>
<organism evidence="2 3">
    <name type="scientific">Ectothiorhodospira marina</name>
    <dbReference type="NCBI Taxonomy" id="1396821"/>
    <lineage>
        <taxon>Bacteria</taxon>
        <taxon>Pseudomonadati</taxon>
        <taxon>Pseudomonadota</taxon>
        <taxon>Gammaproteobacteria</taxon>
        <taxon>Chromatiales</taxon>
        <taxon>Ectothiorhodospiraceae</taxon>
        <taxon>Ectothiorhodospira</taxon>
    </lineage>
</organism>
<proteinExistence type="predicted"/>